<dbReference type="NCBIfam" id="TIGR00589">
    <property type="entry name" value="ogt"/>
    <property type="match status" value="1"/>
</dbReference>
<feature type="domain" description="Methylated-DNA-[protein]-cysteine S-methyltransferase DNA binding" evidence="3">
    <location>
        <begin position="104"/>
        <end position="182"/>
    </location>
</feature>
<gene>
    <name evidence="4" type="ORF">TKK_003794</name>
</gene>
<protein>
    <recommendedName>
        <fullName evidence="1">methylated-DNA--[protein]-cysteine S-methyltransferase</fullName>
        <ecNumber evidence="1">2.1.1.63</ecNumber>
    </recommendedName>
</protein>
<dbReference type="AlphaFoldDB" id="A0ABD2XFV0"/>
<dbReference type="PANTHER" id="PTHR10815">
    <property type="entry name" value="METHYLATED-DNA--PROTEIN-CYSTEINE METHYLTRANSFERASE"/>
    <property type="match status" value="1"/>
</dbReference>
<dbReference type="EMBL" id="JBJJXI010000030">
    <property type="protein sequence ID" value="KAL3403526.1"/>
    <property type="molecule type" value="Genomic_DNA"/>
</dbReference>
<evidence type="ECO:0000256" key="2">
    <source>
        <dbReference type="ARBA" id="ARBA00022763"/>
    </source>
</evidence>
<evidence type="ECO:0000313" key="4">
    <source>
        <dbReference type="EMBL" id="KAL3403526.1"/>
    </source>
</evidence>
<sequence>MFECETTTFDQSQDLADFIIYYGSHESPFGKCVIAFIEDENEKKICHLTFDKKEPGGIKFLKLRFLGAKIVEDLDNTKDLIQNIFPKKPSKDTYKVNLLLKGTDFQTKVWESLAKIPFGKSKTYEQIAKSVNNPKAIRAVGGALKANPIHFLIPCHRAVSKNGCTKNKVGADLKISMQEYEKNLLKNVDKTTDEEKQ</sequence>
<evidence type="ECO:0000256" key="1">
    <source>
        <dbReference type="ARBA" id="ARBA00011918"/>
    </source>
</evidence>
<dbReference type="Pfam" id="PF01035">
    <property type="entry name" value="DNA_binding_1"/>
    <property type="match status" value="1"/>
</dbReference>
<dbReference type="InterPro" id="IPR036217">
    <property type="entry name" value="MethylDNA_cys_MeTrfase_DNAb"/>
</dbReference>
<organism evidence="4 5">
    <name type="scientific">Trichogramma kaykai</name>
    <dbReference type="NCBI Taxonomy" id="54128"/>
    <lineage>
        <taxon>Eukaryota</taxon>
        <taxon>Metazoa</taxon>
        <taxon>Ecdysozoa</taxon>
        <taxon>Arthropoda</taxon>
        <taxon>Hexapoda</taxon>
        <taxon>Insecta</taxon>
        <taxon>Pterygota</taxon>
        <taxon>Neoptera</taxon>
        <taxon>Endopterygota</taxon>
        <taxon>Hymenoptera</taxon>
        <taxon>Apocrita</taxon>
        <taxon>Proctotrupomorpha</taxon>
        <taxon>Chalcidoidea</taxon>
        <taxon>Trichogrammatidae</taxon>
        <taxon>Trichogramma</taxon>
    </lineage>
</organism>
<dbReference type="GO" id="GO:0006974">
    <property type="term" value="P:DNA damage response"/>
    <property type="evidence" value="ECO:0007669"/>
    <property type="project" value="UniProtKB-KW"/>
</dbReference>
<accession>A0ABD2XFV0</accession>
<name>A0ABD2XFV0_9HYME</name>
<dbReference type="InterPro" id="IPR014048">
    <property type="entry name" value="MethylDNA_cys_MeTrfase_DNA-bd"/>
</dbReference>
<dbReference type="InterPro" id="IPR036388">
    <property type="entry name" value="WH-like_DNA-bd_sf"/>
</dbReference>
<keyword evidence="2" id="KW-0227">DNA damage</keyword>
<dbReference type="SUPFAM" id="SSF46767">
    <property type="entry name" value="Methylated DNA-protein cysteine methyltransferase, C-terminal domain"/>
    <property type="match status" value="1"/>
</dbReference>
<reference evidence="4 5" key="1">
    <citation type="journal article" date="2024" name="bioRxiv">
        <title>A reference genome for Trichogramma kaykai: A tiny desert-dwelling parasitoid wasp with competing sex-ratio distorters.</title>
        <authorList>
            <person name="Culotta J."/>
            <person name="Lindsey A.R."/>
        </authorList>
    </citation>
    <scope>NUCLEOTIDE SEQUENCE [LARGE SCALE GENOMIC DNA]</scope>
    <source>
        <strain evidence="4 5">KSX58</strain>
    </source>
</reference>
<dbReference type="EC" id="2.1.1.63" evidence="1"/>
<keyword evidence="5" id="KW-1185">Reference proteome</keyword>
<dbReference type="Proteomes" id="UP001627154">
    <property type="component" value="Unassembled WGS sequence"/>
</dbReference>
<dbReference type="SUPFAM" id="SSF53155">
    <property type="entry name" value="Methylated DNA-protein cysteine methyltransferase domain"/>
    <property type="match status" value="1"/>
</dbReference>
<evidence type="ECO:0000313" key="5">
    <source>
        <dbReference type="Proteomes" id="UP001627154"/>
    </source>
</evidence>
<dbReference type="Gene3D" id="3.30.160.70">
    <property type="entry name" value="Methylated DNA-protein cysteine methyltransferase domain"/>
    <property type="match status" value="1"/>
</dbReference>
<dbReference type="PANTHER" id="PTHR10815:SF13">
    <property type="entry name" value="METHYLATED-DNA--PROTEIN-CYSTEINE METHYLTRANSFERASE"/>
    <property type="match status" value="1"/>
</dbReference>
<dbReference type="CDD" id="cd06445">
    <property type="entry name" value="ATase"/>
    <property type="match status" value="1"/>
</dbReference>
<dbReference type="InterPro" id="IPR036631">
    <property type="entry name" value="MGMT_N_sf"/>
</dbReference>
<comment type="caution">
    <text evidence="4">The sequence shown here is derived from an EMBL/GenBank/DDBJ whole genome shotgun (WGS) entry which is preliminary data.</text>
</comment>
<evidence type="ECO:0000259" key="3">
    <source>
        <dbReference type="Pfam" id="PF01035"/>
    </source>
</evidence>
<dbReference type="GO" id="GO:0003908">
    <property type="term" value="F:methylated-DNA-[protein]-cysteine S-methyltransferase activity"/>
    <property type="evidence" value="ECO:0007669"/>
    <property type="project" value="UniProtKB-EC"/>
</dbReference>
<dbReference type="Gene3D" id="1.10.10.10">
    <property type="entry name" value="Winged helix-like DNA-binding domain superfamily/Winged helix DNA-binding domain"/>
    <property type="match status" value="1"/>
</dbReference>
<proteinExistence type="predicted"/>